<name>Q698X3_HV1</name>
<dbReference type="EMBL" id="AY541013">
    <property type="protein sequence ID" value="AAT07333.1"/>
    <property type="molecule type" value="Genomic_DNA"/>
</dbReference>
<dbReference type="Gene3D" id="1.10.287.210">
    <property type="match status" value="1"/>
</dbReference>
<organism evidence="1">
    <name type="scientific">Human immunodeficiency virus type 1</name>
    <name type="common">HIV-1</name>
    <dbReference type="NCBI Taxonomy" id="11676"/>
    <lineage>
        <taxon>Viruses</taxon>
        <taxon>Riboviria</taxon>
        <taxon>Pararnavirae</taxon>
        <taxon>Artverviricota</taxon>
        <taxon>Revtraviricetes</taxon>
        <taxon>Ortervirales</taxon>
        <taxon>Retroviridae</taxon>
        <taxon>Orthoretrovirinae</taxon>
        <taxon>Lentivirus</taxon>
        <taxon>Lentivirus humimdef1</taxon>
    </lineage>
</organism>
<dbReference type="SUPFAM" id="SSF58069">
    <property type="entry name" value="Virus ectodomain"/>
    <property type="match status" value="1"/>
</dbReference>
<protein>
    <submittedName>
        <fullName evidence="1">Envelope glycoprotein</fullName>
    </submittedName>
</protein>
<reference evidence="1" key="1">
    <citation type="journal article" date="2004" name="J. Acquir. Immune Defic. Syndr. Hum. Retrovirol.">
        <title>Genetic Diversity of HIV Type 1 in Rural Eastern Cameroon.</title>
        <authorList>
            <person name="Ndembi N."/>
            <person name="Takehisa J."/>
            <person name="Zekeng L."/>
            <person name="Kobayashi E."/>
            <person name="Ngansop C."/>
            <person name="Songok E.M."/>
            <person name="Kageyama S."/>
            <person name="Takemura T."/>
            <person name="Ido E."/>
            <person name="Hayami M."/>
            <person name="Kaptue L."/>
            <person name="Ichimura H."/>
        </authorList>
    </citation>
    <scope>NUCLEOTIDE SEQUENCE</scope>
    <source>
        <strain evidence="1">01CM2241</strain>
    </source>
</reference>
<proteinExistence type="predicted"/>
<gene>
    <name evidence="1" type="primary">env</name>
</gene>
<dbReference type="GO" id="GO:0019031">
    <property type="term" value="C:viral envelope"/>
    <property type="evidence" value="ECO:0007669"/>
    <property type="project" value="UniProtKB-KW"/>
</dbReference>
<sequence length="134" mass="15454">NLLKAIEAQQHLLKLTVWGIKTAPGKSLGCGKIPKGSTAPRNLGLLWKASSCTTNVPWELKLEKQISGIHLGEHELGYNGKGKLKITHTQYTPYLKNRRISRKRMNKTLLALDKWTSLWNWFDISKWLRYIRIF</sequence>
<dbReference type="Gene3D" id="1.20.5.490">
    <property type="entry name" value="Single helix bin"/>
    <property type="match status" value="1"/>
</dbReference>
<keyword evidence="1" id="KW-0946">Virion</keyword>
<feature type="non-terminal residue" evidence="1">
    <location>
        <position position="134"/>
    </location>
</feature>
<feature type="non-terminal residue" evidence="1">
    <location>
        <position position="1"/>
    </location>
</feature>
<accession>Q698X3</accession>
<evidence type="ECO:0000313" key="1">
    <source>
        <dbReference type="EMBL" id="AAT07333.1"/>
    </source>
</evidence>
<keyword evidence="1" id="KW-0261">Viral envelope protein</keyword>
<organismHost>
    <name type="scientific">Homo sapiens</name>
    <name type="common">Human</name>
    <dbReference type="NCBI Taxonomy" id="9606"/>
</organismHost>